<evidence type="ECO:0000313" key="5">
    <source>
        <dbReference type="EMBL" id="CAF4294820.1"/>
    </source>
</evidence>
<feature type="non-terminal residue" evidence="5">
    <location>
        <position position="1"/>
    </location>
</feature>
<dbReference type="InterPro" id="IPR036392">
    <property type="entry name" value="PLAT/LH2_dom_sf"/>
</dbReference>
<dbReference type="GO" id="GO:0016020">
    <property type="term" value="C:membrane"/>
    <property type="evidence" value="ECO:0007669"/>
    <property type="project" value="TreeGrafter"/>
</dbReference>
<keyword evidence="3" id="KW-1133">Transmembrane helix</keyword>
<dbReference type="SMART" id="SM00308">
    <property type="entry name" value="LH2"/>
    <property type="match status" value="1"/>
</dbReference>
<evidence type="ECO:0000313" key="6">
    <source>
        <dbReference type="Proteomes" id="UP000663844"/>
    </source>
</evidence>
<proteinExistence type="inferred from homology"/>
<gene>
    <name evidence="5" type="ORF">OXD698_LOCUS45770</name>
</gene>
<accession>A0A820HL14</accession>
<evidence type="ECO:0000259" key="4">
    <source>
        <dbReference type="PROSITE" id="PS50095"/>
    </source>
</evidence>
<organism evidence="5 6">
    <name type="scientific">Adineta steineri</name>
    <dbReference type="NCBI Taxonomy" id="433720"/>
    <lineage>
        <taxon>Eukaryota</taxon>
        <taxon>Metazoa</taxon>
        <taxon>Spiralia</taxon>
        <taxon>Gnathifera</taxon>
        <taxon>Rotifera</taxon>
        <taxon>Eurotatoria</taxon>
        <taxon>Bdelloidea</taxon>
        <taxon>Adinetida</taxon>
        <taxon>Adinetidae</taxon>
        <taxon>Adineta</taxon>
    </lineage>
</organism>
<dbReference type="Pfam" id="PF01477">
    <property type="entry name" value="PLAT"/>
    <property type="match status" value="1"/>
</dbReference>
<comment type="caution">
    <text evidence="5">The sequence shown here is derived from an EMBL/GenBank/DDBJ whole genome shotgun (WGS) entry which is preliminary data.</text>
</comment>
<dbReference type="SUPFAM" id="SSF49723">
    <property type="entry name" value="Lipase/lipooxygenase domain (PLAT/LH2 domain)"/>
    <property type="match status" value="1"/>
</dbReference>
<evidence type="ECO:0000256" key="2">
    <source>
        <dbReference type="PROSITE-ProRule" id="PRU00152"/>
    </source>
</evidence>
<comment type="similarity">
    <text evidence="1">Belongs to the polycystin family.</text>
</comment>
<reference evidence="5" key="1">
    <citation type="submission" date="2021-02" db="EMBL/GenBank/DDBJ databases">
        <authorList>
            <person name="Nowell W R."/>
        </authorList>
    </citation>
    <scope>NUCLEOTIDE SEQUENCE</scope>
</reference>
<dbReference type="Proteomes" id="UP000663844">
    <property type="component" value="Unassembled WGS sequence"/>
</dbReference>
<feature type="transmembrane region" description="Helical" evidence="3">
    <location>
        <begin position="177"/>
        <end position="198"/>
    </location>
</feature>
<dbReference type="Gene3D" id="2.60.60.20">
    <property type="entry name" value="PLAT/LH2 domain"/>
    <property type="match status" value="1"/>
</dbReference>
<dbReference type="GO" id="GO:0005262">
    <property type="term" value="F:calcium channel activity"/>
    <property type="evidence" value="ECO:0007669"/>
    <property type="project" value="TreeGrafter"/>
</dbReference>
<dbReference type="GO" id="GO:0050982">
    <property type="term" value="P:detection of mechanical stimulus"/>
    <property type="evidence" value="ECO:0007669"/>
    <property type="project" value="TreeGrafter"/>
</dbReference>
<protein>
    <recommendedName>
        <fullName evidence="4">PLAT domain-containing protein</fullName>
    </recommendedName>
</protein>
<dbReference type="FunFam" id="2.60.60.20:FF:000022">
    <property type="entry name" value="Uncharacterized protein"/>
    <property type="match status" value="1"/>
</dbReference>
<dbReference type="PANTHER" id="PTHR10877:SF150">
    <property type="entry name" value="REJ DOMAIN-CONTAINING PROTEIN"/>
    <property type="match status" value="1"/>
</dbReference>
<feature type="transmembrane region" description="Helical" evidence="3">
    <location>
        <begin position="227"/>
        <end position="248"/>
    </location>
</feature>
<keyword evidence="3" id="KW-0812">Transmembrane</keyword>
<dbReference type="AlphaFoldDB" id="A0A820HL14"/>
<dbReference type="EMBL" id="CAJOAZ010015584">
    <property type="protein sequence ID" value="CAF4294820.1"/>
    <property type="molecule type" value="Genomic_DNA"/>
</dbReference>
<sequence>MRVTPLADNNKSDQYLYQILVFTGQRTNAGTDSKVYFVLSGDDDQTQIRLFSDPHRKIFQRGGINSFIIAVPKSLGLLDYIRIWHDNSGEGSSASWYLKYIIVRDLQTLDKFYFICQQWFAVEEDDGRFERTLPIASEEEKQDFSYVLSKKAYHSVSDGHLWFSIFSRPPSNKFTRVQRCTCCFVLFFTSMLINIMYYDLSNAVKASSETHSGALSIGPFYIAPQQIGIGIMVELFTLIPSLLVVQLFRRIRPRQQVSRLREAIY</sequence>
<dbReference type="PROSITE" id="PS50095">
    <property type="entry name" value="PLAT"/>
    <property type="match status" value="1"/>
</dbReference>
<dbReference type="InterPro" id="IPR001024">
    <property type="entry name" value="PLAT/LH2_dom"/>
</dbReference>
<dbReference type="InterPro" id="IPR042060">
    <property type="entry name" value="PLAT_polycystin1"/>
</dbReference>
<dbReference type="PANTHER" id="PTHR10877">
    <property type="entry name" value="POLYCYSTIN FAMILY MEMBER"/>
    <property type="match status" value="1"/>
</dbReference>
<comment type="caution">
    <text evidence="2">Lacks conserved residue(s) required for the propagation of feature annotation.</text>
</comment>
<feature type="domain" description="PLAT" evidence="4">
    <location>
        <begin position="15"/>
        <end position="134"/>
    </location>
</feature>
<dbReference type="InterPro" id="IPR051223">
    <property type="entry name" value="Polycystin"/>
</dbReference>
<dbReference type="CDD" id="cd01752">
    <property type="entry name" value="PLAT_polycystin"/>
    <property type="match status" value="1"/>
</dbReference>
<evidence type="ECO:0000256" key="3">
    <source>
        <dbReference type="SAM" id="Phobius"/>
    </source>
</evidence>
<name>A0A820HL14_9BILA</name>
<keyword evidence="3" id="KW-0472">Membrane</keyword>
<evidence type="ECO:0000256" key="1">
    <source>
        <dbReference type="ARBA" id="ARBA00007200"/>
    </source>
</evidence>